<feature type="region of interest" description="Disordered" evidence="1">
    <location>
        <begin position="1"/>
        <end position="31"/>
    </location>
</feature>
<organism evidence="2 3">
    <name type="scientific">Araneus ventricosus</name>
    <name type="common">Orbweaver spider</name>
    <name type="synonym">Epeira ventricosa</name>
    <dbReference type="NCBI Taxonomy" id="182803"/>
    <lineage>
        <taxon>Eukaryota</taxon>
        <taxon>Metazoa</taxon>
        <taxon>Ecdysozoa</taxon>
        <taxon>Arthropoda</taxon>
        <taxon>Chelicerata</taxon>
        <taxon>Arachnida</taxon>
        <taxon>Araneae</taxon>
        <taxon>Araneomorphae</taxon>
        <taxon>Entelegynae</taxon>
        <taxon>Araneoidea</taxon>
        <taxon>Araneidae</taxon>
        <taxon>Araneus</taxon>
    </lineage>
</organism>
<sequence>MGRRREALSQKRKPQNIDRKGRSNRKGVGIPVLKEGGQVGTVALRYLSDHLYGASVNDPRKWMDRKLNSVECYHAIWLGVVSP</sequence>
<evidence type="ECO:0000256" key="1">
    <source>
        <dbReference type="SAM" id="MobiDB-lite"/>
    </source>
</evidence>
<proteinExistence type="predicted"/>
<reference evidence="2 3" key="1">
    <citation type="journal article" date="2019" name="Sci. Rep.">
        <title>Orb-weaving spider Araneus ventricosus genome elucidates the spidroin gene catalogue.</title>
        <authorList>
            <person name="Kono N."/>
            <person name="Nakamura H."/>
            <person name="Ohtoshi R."/>
            <person name="Moran D.A.P."/>
            <person name="Shinohara A."/>
            <person name="Yoshida Y."/>
            <person name="Fujiwara M."/>
            <person name="Mori M."/>
            <person name="Tomita M."/>
            <person name="Arakawa K."/>
        </authorList>
    </citation>
    <scope>NUCLEOTIDE SEQUENCE [LARGE SCALE GENOMIC DNA]</scope>
</reference>
<name>A0A4Y2FEP8_ARAVE</name>
<evidence type="ECO:0000313" key="3">
    <source>
        <dbReference type="Proteomes" id="UP000499080"/>
    </source>
</evidence>
<feature type="compositionally biased region" description="Basic and acidic residues" evidence="1">
    <location>
        <begin position="1"/>
        <end position="21"/>
    </location>
</feature>
<evidence type="ECO:0000313" key="2">
    <source>
        <dbReference type="EMBL" id="GBM39691.1"/>
    </source>
</evidence>
<accession>A0A4Y2FEP8</accession>
<keyword evidence="3" id="KW-1185">Reference proteome</keyword>
<dbReference type="Proteomes" id="UP000499080">
    <property type="component" value="Unassembled WGS sequence"/>
</dbReference>
<protein>
    <submittedName>
        <fullName evidence="2">Uncharacterized protein</fullName>
    </submittedName>
</protein>
<dbReference type="EMBL" id="BGPR01000905">
    <property type="protein sequence ID" value="GBM39691.1"/>
    <property type="molecule type" value="Genomic_DNA"/>
</dbReference>
<dbReference type="AlphaFoldDB" id="A0A4Y2FEP8"/>
<gene>
    <name evidence="2" type="ORF">AVEN_47500_1</name>
</gene>
<comment type="caution">
    <text evidence="2">The sequence shown here is derived from an EMBL/GenBank/DDBJ whole genome shotgun (WGS) entry which is preliminary data.</text>
</comment>